<dbReference type="CDD" id="cd12148">
    <property type="entry name" value="fungal_TF_MHR"/>
    <property type="match status" value="1"/>
</dbReference>
<dbReference type="Gene3D" id="4.10.240.10">
    <property type="entry name" value="Zn(2)-C6 fungal-type DNA-binding domain"/>
    <property type="match status" value="1"/>
</dbReference>
<dbReference type="PANTHER" id="PTHR31779:SF4">
    <property type="entry name" value="2-NITROPROPANE DIOXYGENASE FAMILY, PUTATIVE (AFU_ORTHOLOGUE AFUA_2G17430)-RELATED"/>
    <property type="match status" value="1"/>
</dbReference>
<dbReference type="KEGG" id="som:SOMG_05069"/>
<dbReference type="SMART" id="SM00066">
    <property type="entry name" value="GAL4"/>
    <property type="match status" value="1"/>
</dbReference>
<dbReference type="GO" id="GO:0009410">
    <property type="term" value="P:response to xenobiotic stimulus"/>
    <property type="evidence" value="ECO:0007669"/>
    <property type="project" value="TreeGrafter"/>
</dbReference>
<keyword evidence="1" id="KW-0479">Metal-binding</keyword>
<keyword evidence="9" id="KW-1185">Reference proteome</keyword>
<dbReference type="InterPro" id="IPR001138">
    <property type="entry name" value="Zn2Cys6_DnaBD"/>
</dbReference>
<dbReference type="GO" id="GO:0003677">
    <property type="term" value="F:DNA binding"/>
    <property type="evidence" value="ECO:0007669"/>
    <property type="project" value="UniProtKB-KW"/>
</dbReference>
<accession>A0AAE9WJI8</accession>
<organism evidence="8 9">
    <name type="scientific">Schizosaccharomyces osmophilus</name>
    <dbReference type="NCBI Taxonomy" id="2545709"/>
    <lineage>
        <taxon>Eukaryota</taxon>
        <taxon>Fungi</taxon>
        <taxon>Dikarya</taxon>
        <taxon>Ascomycota</taxon>
        <taxon>Taphrinomycotina</taxon>
        <taxon>Schizosaccharomycetes</taxon>
        <taxon>Schizosaccharomycetales</taxon>
        <taxon>Schizosaccharomycetaceae</taxon>
        <taxon>Schizosaccharomyces</taxon>
    </lineage>
</organism>
<gene>
    <name evidence="8" type="ORF">SOMG_05069</name>
</gene>
<feature type="domain" description="Zn(2)-C6 fungal-type" evidence="7">
    <location>
        <begin position="14"/>
        <end position="43"/>
    </location>
</feature>
<dbReference type="GO" id="GO:0000981">
    <property type="term" value="F:DNA-binding transcription factor activity, RNA polymerase II-specific"/>
    <property type="evidence" value="ECO:0007669"/>
    <property type="project" value="InterPro"/>
</dbReference>
<sequence>MEELGSKRIRTKKACVVCHKKKRKCSGTFPCFYCEKFCYECQYAQDLVKNNTSYQKSNWSETESNYIQSLESDKYKQDGYSPPGSDNSNEVWSSRNYELDDHAIQEKKKRRMTQNTNALCFPAIVSEKLEASPITRYKPLAWNMGARLPQVPSENSKIHTFISKEQCFYYVSKYFQDVNPIFEVLDQVAFEEQIHKRWAADMTAEFGVLLCTVVVLGSFFSHTNSLSNELQLMQYAEGMLNNSAFSINSIPSISQIVTWILRSVYLRTAAHPHNVWLASCVSMQCIEIFCLYHNTNEEEVTLSESEQQNYYYFSSKNKIFSIGWAFNRILASEYGTTPIKLSQMNIKGVHFSEQSQSHQLARLASVLPESDELTKEPQMAYFAAIQRISQLSKLQPIQLTLIRATVCFHLYRSLYLTNSHPDETIVVIIVKMTDEALDKCLALCQKRLAWWSVLDIPFHGICVLLSIDTKESLQLIPKAFKVLNTAIDTFNTPASRDAFQVVSALCDALRDRKINEAKLLDYRQPLKKQNETDFDNFNLHGSSELVLGDPFFDLFNLGDTDIRF</sequence>
<dbReference type="RefSeq" id="XP_056039729.1">
    <property type="nucleotide sequence ID" value="XM_056183844.1"/>
</dbReference>
<dbReference type="PANTHER" id="PTHR31779">
    <property type="entry name" value="2-NITROPROPANE DIOXYGENASE FAMILY, PUTATIVE (AFU_ORTHOLOGUE AFUA_2G17430)-RELATED"/>
    <property type="match status" value="1"/>
</dbReference>
<dbReference type="Pfam" id="PF00172">
    <property type="entry name" value="Zn_clus"/>
    <property type="match status" value="1"/>
</dbReference>
<keyword evidence="3" id="KW-0805">Transcription regulation</keyword>
<keyword evidence="6" id="KW-0539">Nucleus</keyword>
<dbReference type="Proteomes" id="UP001212411">
    <property type="component" value="Chromosome 3"/>
</dbReference>
<keyword evidence="4 8" id="KW-0238">DNA-binding</keyword>
<dbReference type="SUPFAM" id="SSF57701">
    <property type="entry name" value="Zn2/Cys6 DNA-binding domain"/>
    <property type="match status" value="1"/>
</dbReference>
<dbReference type="EMBL" id="CP115613">
    <property type="protein sequence ID" value="WBW75486.1"/>
    <property type="molecule type" value="Genomic_DNA"/>
</dbReference>
<evidence type="ECO:0000256" key="5">
    <source>
        <dbReference type="ARBA" id="ARBA00023163"/>
    </source>
</evidence>
<evidence type="ECO:0000259" key="7">
    <source>
        <dbReference type="PROSITE" id="PS50048"/>
    </source>
</evidence>
<proteinExistence type="predicted"/>
<dbReference type="GeneID" id="80878533"/>
<dbReference type="InterPro" id="IPR036864">
    <property type="entry name" value="Zn2-C6_fun-type_DNA-bd_sf"/>
</dbReference>
<evidence type="ECO:0000256" key="1">
    <source>
        <dbReference type="ARBA" id="ARBA00022723"/>
    </source>
</evidence>
<name>A0AAE9WJI8_9SCHI</name>
<evidence type="ECO:0000256" key="3">
    <source>
        <dbReference type="ARBA" id="ARBA00023015"/>
    </source>
</evidence>
<dbReference type="GO" id="GO:0008270">
    <property type="term" value="F:zinc ion binding"/>
    <property type="evidence" value="ECO:0007669"/>
    <property type="project" value="InterPro"/>
</dbReference>
<dbReference type="PROSITE" id="PS00463">
    <property type="entry name" value="ZN2_CY6_FUNGAL_1"/>
    <property type="match status" value="1"/>
</dbReference>
<evidence type="ECO:0000313" key="9">
    <source>
        <dbReference type="Proteomes" id="UP001212411"/>
    </source>
</evidence>
<keyword evidence="2" id="KW-0862">Zinc</keyword>
<evidence type="ECO:0000313" key="8">
    <source>
        <dbReference type="EMBL" id="WBW75486.1"/>
    </source>
</evidence>
<dbReference type="AlphaFoldDB" id="A0AAE9WJI8"/>
<dbReference type="CDD" id="cd00067">
    <property type="entry name" value="GAL4"/>
    <property type="match status" value="1"/>
</dbReference>
<evidence type="ECO:0000256" key="2">
    <source>
        <dbReference type="ARBA" id="ARBA00022833"/>
    </source>
</evidence>
<dbReference type="PROSITE" id="PS50048">
    <property type="entry name" value="ZN2_CY6_FUNGAL_2"/>
    <property type="match status" value="1"/>
</dbReference>
<protein>
    <submittedName>
        <fullName evidence="8">DNA-binding transcription factor</fullName>
    </submittedName>
</protein>
<evidence type="ECO:0000256" key="4">
    <source>
        <dbReference type="ARBA" id="ARBA00023125"/>
    </source>
</evidence>
<keyword evidence="5" id="KW-0804">Transcription</keyword>
<evidence type="ECO:0000256" key="6">
    <source>
        <dbReference type="ARBA" id="ARBA00023242"/>
    </source>
</evidence>
<reference evidence="8 9" key="1">
    <citation type="journal article" date="2023" name="G3 (Bethesda)">
        <title>A high-quality reference genome for the fission yeast Schizosaccharomyces osmophilus.</title>
        <authorList>
            <person name="Jia G.S."/>
            <person name="Zhang W.C."/>
            <person name="Liang Y."/>
            <person name="Liu X.H."/>
            <person name="Rhind N."/>
            <person name="Pidoux A."/>
            <person name="Brysch-Herzberg M."/>
            <person name="Du L.L."/>
        </authorList>
    </citation>
    <scope>NUCLEOTIDE SEQUENCE [LARGE SCALE GENOMIC DNA]</scope>
    <source>
        <strain evidence="8 9">CBS 15793</strain>
    </source>
</reference>
<dbReference type="InterPro" id="IPR052478">
    <property type="entry name" value="Metabolite_Synth_Reg"/>
</dbReference>